<feature type="non-terminal residue" evidence="1">
    <location>
        <position position="140"/>
    </location>
</feature>
<protein>
    <submittedName>
        <fullName evidence="1">Bromodomain-containing protein DDB G0270170-like</fullName>
    </submittedName>
</protein>
<evidence type="ECO:0000313" key="2">
    <source>
        <dbReference type="Proteomes" id="UP000478052"/>
    </source>
</evidence>
<keyword evidence="2" id="KW-1185">Reference proteome</keyword>
<gene>
    <name evidence="1" type="ORF">FWK35_00001777</name>
</gene>
<sequence length="140" mass="16785">MLRFQTLGVGFQWQNEYHWCIVEVKNKHFPTFTVDAHTPKYICRVCYGQVDVNFRFTTSCRLNYVKQMIGNVKNLPPNETAKKIFKKFMRLPIHILIFKYMFDVQGLFDEVMRMLNDDNEDLSSTQNFDQYIGLNNHNRF</sequence>
<dbReference type="OrthoDB" id="515401at2759"/>
<accession>A0A6G0Z237</accession>
<name>A0A6G0Z237_APHCR</name>
<comment type="caution">
    <text evidence="1">The sequence shown here is derived from an EMBL/GenBank/DDBJ whole genome shotgun (WGS) entry which is preliminary data.</text>
</comment>
<proteinExistence type="predicted"/>
<dbReference type="Proteomes" id="UP000478052">
    <property type="component" value="Unassembled WGS sequence"/>
</dbReference>
<dbReference type="EMBL" id="VUJU01001573">
    <property type="protein sequence ID" value="KAF0764685.1"/>
    <property type="molecule type" value="Genomic_DNA"/>
</dbReference>
<reference evidence="1 2" key="1">
    <citation type="submission" date="2019-08" db="EMBL/GenBank/DDBJ databases">
        <title>Whole genome of Aphis craccivora.</title>
        <authorList>
            <person name="Voronova N.V."/>
            <person name="Shulinski R.S."/>
            <person name="Bandarenka Y.V."/>
            <person name="Zhorov D.G."/>
            <person name="Warner D."/>
        </authorList>
    </citation>
    <scope>NUCLEOTIDE SEQUENCE [LARGE SCALE GENOMIC DNA]</scope>
    <source>
        <strain evidence="1">180601</strain>
        <tissue evidence="1">Whole Body</tissue>
    </source>
</reference>
<evidence type="ECO:0000313" key="1">
    <source>
        <dbReference type="EMBL" id="KAF0764685.1"/>
    </source>
</evidence>
<dbReference type="AlphaFoldDB" id="A0A6G0Z237"/>
<organism evidence="1 2">
    <name type="scientific">Aphis craccivora</name>
    <name type="common">Cowpea aphid</name>
    <dbReference type="NCBI Taxonomy" id="307492"/>
    <lineage>
        <taxon>Eukaryota</taxon>
        <taxon>Metazoa</taxon>
        <taxon>Ecdysozoa</taxon>
        <taxon>Arthropoda</taxon>
        <taxon>Hexapoda</taxon>
        <taxon>Insecta</taxon>
        <taxon>Pterygota</taxon>
        <taxon>Neoptera</taxon>
        <taxon>Paraneoptera</taxon>
        <taxon>Hemiptera</taxon>
        <taxon>Sternorrhyncha</taxon>
        <taxon>Aphidomorpha</taxon>
        <taxon>Aphidoidea</taxon>
        <taxon>Aphididae</taxon>
        <taxon>Aphidini</taxon>
        <taxon>Aphis</taxon>
        <taxon>Aphis</taxon>
    </lineage>
</organism>